<accession>A0ABV5LUF0</accession>
<feature type="region of interest" description="Disordered" evidence="1">
    <location>
        <begin position="57"/>
        <end position="82"/>
    </location>
</feature>
<dbReference type="RefSeq" id="WP_380138010.1">
    <property type="nucleotide sequence ID" value="NZ_JBHLUI010000008.1"/>
</dbReference>
<dbReference type="InterPro" id="IPR045443">
    <property type="entry name" value="DUF6504"/>
</dbReference>
<organism evidence="3 4">
    <name type="scientific">Kineococcus gynurae</name>
    <dbReference type="NCBI Taxonomy" id="452979"/>
    <lineage>
        <taxon>Bacteria</taxon>
        <taxon>Bacillati</taxon>
        <taxon>Actinomycetota</taxon>
        <taxon>Actinomycetes</taxon>
        <taxon>Kineosporiales</taxon>
        <taxon>Kineosporiaceae</taxon>
        <taxon>Kineococcus</taxon>
    </lineage>
</organism>
<reference evidence="3 4" key="1">
    <citation type="submission" date="2024-09" db="EMBL/GenBank/DDBJ databases">
        <authorList>
            <person name="Sun Q."/>
            <person name="Mori K."/>
        </authorList>
    </citation>
    <scope>NUCLEOTIDE SEQUENCE [LARGE SCALE GENOMIC DNA]</scope>
    <source>
        <strain evidence="3 4">TISTR 1856</strain>
    </source>
</reference>
<name>A0ABV5LUF0_9ACTN</name>
<evidence type="ECO:0000256" key="1">
    <source>
        <dbReference type="SAM" id="MobiDB-lite"/>
    </source>
</evidence>
<comment type="caution">
    <text evidence="3">The sequence shown here is derived from an EMBL/GenBank/DDBJ whole genome shotgun (WGS) entry which is preliminary data.</text>
</comment>
<dbReference type="Pfam" id="PF20114">
    <property type="entry name" value="DUF6504"/>
    <property type="match status" value="1"/>
</dbReference>
<protein>
    <submittedName>
        <fullName evidence="3">DUF6504 family protein</fullName>
    </submittedName>
</protein>
<evidence type="ECO:0000313" key="4">
    <source>
        <dbReference type="Proteomes" id="UP001589748"/>
    </source>
</evidence>
<proteinExistence type="predicted"/>
<dbReference type="Proteomes" id="UP001589748">
    <property type="component" value="Unassembled WGS sequence"/>
</dbReference>
<sequence>MRRFSEPVHVRWEGGDRGGPAPVQFIWRRRLYVVQAVLEHWRERSAWWEHAAVAAVHGDGPSRGGSRGGPRRDGPRDIATLAPPAPRSVLEIGDLEREVWRVEARAGRHADVGVYDLARPVPAPRPVLARTGPAGAAAGAPADAPAGAGFVSEATGTSTENAWQLLRVSD</sequence>
<gene>
    <name evidence="3" type="ORF">ACFFVI_11955</name>
</gene>
<keyword evidence="4" id="KW-1185">Reference proteome</keyword>
<dbReference type="EMBL" id="JBHMDM010000007">
    <property type="protein sequence ID" value="MFB9377680.1"/>
    <property type="molecule type" value="Genomic_DNA"/>
</dbReference>
<evidence type="ECO:0000259" key="2">
    <source>
        <dbReference type="Pfam" id="PF20114"/>
    </source>
</evidence>
<feature type="domain" description="DUF6504" evidence="2">
    <location>
        <begin position="2"/>
        <end position="117"/>
    </location>
</feature>
<evidence type="ECO:0000313" key="3">
    <source>
        <dbReference type="EMBL" id="MFB9377680.1"/>
    </source>
</evidence>